<sequence>MSGERGTAAPSPAWRLIPSRFPPVSAFERVASAEDLAAVMELEGWTNDRLVAERLARLPREDWVFGRPNASVVMAAFLHAAPGGGRFNGPGLGAWYAAAALTTAIAEVAHHLRREAVARAMTEARRTFRCYTCRLAGADHVDLRGARDSRPDLYAPASYAASQAFGETVRASGRSGIVYDSLRHRGGTNVVAYRPRQILDVTQADHYDLIVPVSGKVIARRLRQG</sequence>
<feature type="domain" description="RES" evidence="1">
    <location>
        <begin position="76"/>
        <end position="204"/>
    </location>
</feature>
<gene>
    <name evidence="2" type="ORF">FHS88_000596</name>
</gene>
<proteinExistence type="predicted"/>
<evidence type="ECO:0000313" key="3">
    <source>
        <dbReference type="Proteomes" id="UP000562254"/>
    </source>
</evidence>
<keyword evidence="3" id="KW-1185">Reference proteome</keyword>
<dbReference type="AlphaFoldDB" id="A0A840XKR2"/>
<evidence type="ECO:0000259" key="1">
    <source>
        <dbReference type="SMART" id="SM00953"/>
    </source>
</evidence>
<reference evidence="2 3" key="1">
    <citation type="submission" date="2020-08" db="EMBL/GenBank/DDBJ databases">
        <title>Genomic Encyclopedia of Type Strains, Phase IV (KMG-IV): sequencing the most valuable type-strain genomes for metagenomic binning, comparative biology and taxonomic classification.</title>
        <authorList>
            <person name="Goeker M."/>
        </authorList>
    </citation>
    <scope>NUCLEOTIDE SEQUENCE [LARGE SCALE GENOMIC DNA]</scope>
    <source>
        <strain evidence="2 3">DSM 25895</strain>
    </source>
</reference>
<evidence type="ECO:0000313" key="2">
    <source>
        <dbReference type="EMBL" id="MBB5688486.1"/>
    </source>
</evidence>
<dbReference type="InterPro" id="IPR014914">
    <property type="entry name" value="RES_dom"/>
</dbReference>
<comment type="caution">
    <text evidence="2">The sequence shown here is derived from an EMBL/GenBank/DDBJ whole genome shotgun (WGS) entry which is preliminary data.</text>
</comment>
<organism evidence="2 3">
    <name type="scientific">Neoroseomonas alkaliterrae</name>
    <dbReference type="NCBI Taxonomy" id="1452450"/>
    <lineage>
        <taxon>Bacteria</taxon>
        <taxon>Pseudomonadati</taxon>
        <taxon>Pseudomonadota</taxon>
        <taxon>Alphaproteobacteria</taxon>
        <taxon>Acetobacterales</taxon>
        <taxon>Acetobacteraceae</taxon>
        <taxon>Neoroseomonas</taxon>
    </lineage>
</organism>
<accession>A0A840XKR2</accession>
<dbReference type="EMBL" id="JACIJE010000001">
    <property type="protein sequence ID" value="MBB5688486.1"/>
    <property type="molecule type" value="Genomic_DNA"/>
</dbReference>
<dbReference type="SMART" id="SM00953">
    <property type="entry name" value="RES"/>
    <property type="match status" value="1"/>
</dbReference>
<dbReference type="Proteomes" id="UP000562254">
    <property type="component" value="Unassembled WGS sequence"/>
</dbReference>
<dbReference type="Pfam" id="PF08808">
    <property type="entry name" value="RES"/>
    <property type="match status" value="1"/>
</dbReference>
<dbReference type="RefSeq" id="WP_184481118.1">
    <property type="nucleotide sequence ID" value="NZ_JAAEDJ010000357.1"/>
</dbReference>
<protein>
    <submittedName>
        <fullName evidence="2">RES domain-containing protein</fullName>
    </submittedName>
</protein>
<name>A0A840XKR2_9PROT</name>